<name>A0A9X3MZP7_9ACTN</name>
<protein>
    <submittedName>
        <fullName evidence="2">SIR2 family protein</fullName>
    </submittedName>
</protein>
<comment type="caution">
    <text evidence="2">The sequence shown here is derived from an EMBL/GenBank/DDBJ whole genome shotgun (WGS) entry which is preliminary data.</text>
</comment>
<evidence type="ECO:0000256" key="1">
    <source>
        <dbReference type="SAM" id="MobiDB-lite"/>
    </source>
</evidence>
<evidence type="ECO:0000313" key="2">
    <source>
        <dbReference type="EMBL" id="MDA0166011.1"/>
    </source>
</evidence>
<organism evidence="2 3">
    <name type="scientific">Solirubrobacter ginsenosidimutans</name>
    <dbReference type="NCBI Taxonomy" id="490573"/>
    <lineage>
        <taxon>Bacteria</taxon>
        <taxon>Bacillati</taxon>
        <taxon>Actinomycetota</taxon>
        <taxon>Thermoleophilia</taxon>
        <taxon>Solirubrobacterales</taxon>
        <taxon>Solirubrobacteraceae</taxon>
        <taxon>Solirubrobacter</taxon>
    </lineage>
</organism>
<feature type="region of interest" description="Disordered" evidence="1">
    <location>
        <begin position="399"/>
        <end position="421"/>
    </location>
</feature>
<dbReference type="RefSeq" id="WP_270045273.1">
    <property type="nucleotide sequence ID" value="NZ_JAPDOD010000056.1"/>
</dbReference>
<sequence>MTDLLRIRNEEVDLGEHPDPGTLRGKVEPWLAAVLQSEHLSLLLGNGLAMAIGYAADAVPPTMAASPFSGQLADEVEAAAKRSAAATGRGSPNIEDRIRTALALQAGLEIMGDSRSELWADQIDGALRGLLSEVLAGERGIKKAVEAASDSGLTAHRLLVSFLLTFASRSASRDRLNLFTTNYDRIVEFGCDLAGLRPIDRFVGALEPVFRSSRVDVDQHYNPPGIRGEPRYLEGVLRLGKIHGSLDWRFRNGALRRVGLPFGADPGHPEILPDPALGLMIYPNPAKDVETLLYPYAELMRDMSAALCRPNSALVTYGYGFGDDHINRVIADMLAIPSTHLVVISFDWCEGRLARFLDRSGRPAQVTLMVGSHFGSLPTLVDHYLPKPAIDTISLREAELRQRRQPRPSESSDVGGGGVSS</sequence>
<dbReference type="AlphaFoldDB" id="A0A9X3MZP7"/>
<accession>A0A9X3MZP7</accession>
<proteinExistence type="predicted"/>
<reference evidence="2" key="1">
    <citation type="submission" date="2022-10" db="EMBL/GenBank/DDBJ databases">
        <title>The WGS of Solirubrobacter ginsenosidimutans DSM 21036.</title>
        <authorList>
            <person name="Jiang Z."/>
        </authorList>
    </citation>
    <scope>NUCLEOTIDE SEQUENCE</scope>
    <source>
        <strain evidence="2">DSM 21036</strain>
    </source>
</reference>
<gene>
    <name evidence="2" type="ORF">OM076_37450</name>
</gene>
<evidence type="ECO:0000313" key="3">
    <source>
        <dbReference type="Proteomes" id="UP001149140"/>
    </source>
</evidence>
<dbReference type="Proteomes" id="UP001149140">
    <property type="component" value="Unassembled WGS sequence"/>
</dbReference>
<dbReference type="EMBL" id="JAPDOD010000056">
    <property type="protein sequence ID" value="MDA0166011.1"/>
    <property type="molecule type" value="Genomic_DNA"/>
</dbReference>
<keyword evidence="3" id="KW-1185">Reference proteome</keyword>